<keyword evidence="5" id="KW-0472">Membrane</keyword>
<evidence type="ECO:0000259" key="8">
    <source>
        <dbReference type="Pfam" id="PF19407"/>
    </source>
</evidence>
<dbReference type="Gene3D" id="2.60.40.740">
    <property type="match status" value="1"/>
</dbReference>
<dbReference type="InterPro" id="IPR041033">
    <property type="entry name" value="SpaA_PFL_dom_1"/>
</dbReference>
<dbReference type="InterPro" id="IPR013783">
    <property type="entry name" value="Ig-like_fold"/>
</dbReference>
<feature type="domain" description="DUF5979" evidence="8">
    <location>
        <begin position="1385"/>
        <end position="1501"/>
    </location>
</feature>
<feature type="domain" description="DUF5979" evidence="8">
    <location>
        <begin position="978"/>
        <end position="1092"/>
    </location>
</feature>
<comment type="subcellular location">
    <subcellularLocation>
        <location evidence="1">Secreted</location>
    </subcellularLocation>
</comment>
<evidence type="ECO:0000259" key="6">
    <source>
        <dbReference type="Pfam" id="PF17210"/>
    </source>
</evidence>
<gene>
    <name evidence="9" type="ORF">FYJ24_07815</name>
</gene>
<dbReference type="Proteomes" id="UP000470875">
    <property type="component" value="Unassembled WGS sequence"/>
</dbReference>
<dbReference type="Pfam" id="PF17210">
    <property type="entry name" value="SdrD_B"/>
    <property type="match status" value="1"/>
</dbReference>
<evidence type="ECO:0000256" key="2">
    <source>
        <dbReference type="ARBA" id="ARBA00022525"/>
    </source>
</evidence>
<keyword evidence="2" id="KW-0964">Secreted</keyword>
<evidence type="ECO:0000256" key="3">
    <source>
        <dbReference type="ARBA" id="ARBA00022729"/>
    </source>
</evidence>
<feature type="region of interest" description="Disordered" evidence="4">
    <location>
        <begin position="1499"/>
        <end position="1532"/>
    </location>
</feature>
<dbReference type="Pfam" id="PF17802">
    <property type="entry name" value="SpaA"/>
    <property type="match status" value="1"/>
</dbReference>
<feature type="compositionally biased region" description="Basic and acidic residues" evidence="4">
    <location>
        <begin position="1520"/>
        <end position="1532"/>
    </location>
</feature>
<sequence>MKRIREIQSGGGLRGLYRAVFATIVSAALIFAGVVAPGTMAHAAEVDAGNDVTLHFPDEVFNEGIEPGTNYTFSVDYGFLAQGSTATITPPAGVKFPDSVLVVPAGNKEIASIERDGENGLKIVFKDTFSPGFSQGYVDLNFSIDNVEKSEKISWPWTINGQSTPITITVLTPGDKYVPVITENSLSKRGDGSLGNATVEDGVVILPEGLKDKRITYTVTVKSAEARTVTLTDTLDSDLELVGPLTGTKETRDSEGLNYTKSEVAPVLISGTGFTHTFEAEANSTYTFTYQAKVADLEGLQQRLQEAYDNSSQQPGSSFSVKLNNTVVDGDGKTGSHDTWFGGNVPSEPVEPQPAVDDAFKKSSDLPSPYVTIVNEDGTLPASIPVTYTLNAKLSTWADFEDSKYALTTNVVITDTLPDQTSWTGTVSATGIAGHETLQRAPEGVTAEQLAGDDYVGMYLLEGKTLIVNVGKDTSSDVTVTAGAQIDTLQGLSTSVPGEWESNQGEKYVDLKYEGLKNRASFAYNDKTVPREVTHTIYREQDPSKGVVDGNKFSKTAEGLDGGKLTLVPGEPASLTYKFTVNAGFDAAKSTIIDYVDHSVFDVSERTLPAIKESITGKYHWNYPLDKDSFDVAIDADGNLVLTPKAGNGFPHAASWGATAEAPYTQRFEVSITLPLKLLQGKQSITVSNKATYQGTDEKEVFVSESVTKASSFGSEMEVRKRVTEEGSADFTTNLRAVIDEDTGELIKDKFIYRVDLIPHGSFNRMVRDVVDELPAGMNFLGFLNESQVSEPEVPSTNVSETRVGNLAVNYDVDANSITVAKGSVEEGKELTLYFAVQISEYSPGIGINNVIGRTGAIITPTGDYPLNISKVDSSNAAVDITDREARFNIMNADGEVVVADAYVVDGKLKVKNADTGEDAVPTVKEPGTYTVEEIKAPAGYQLATEPITVVVDENGRSEEVKFYNDPGETPETKTGTFSVQKLVEVADGDQAANEAATEALKDVEYTITASWEGGSKDFTVKPGGEPVVLEPELPVGTEVVFSESLKPNAETPGYQWVKGALMDGNTQLTDSKLTIGETEEPVALTVVNTYTVEQPKTYAIGDVVWVDTHADVDPALNGNQGDDEGDSGVKFLEGVKVSLLDAEGNPVEGVEPTYTNKDGRYIFDNLPAGEYVVHFELTDEQKARYQFTTANKEGVDPALKSDADVETGKTQTIVLNDENTQLVKDSATYEAAGGIAFTATEGIDPTWDAGVVLIPTTPEPEPEVGTFQLQKVVSGVAEADLADKSFEVTATWTADGKKQEQKFQLPANGEKVAGPEVPVGTVVSILEQADREIPGYNYTGTTLSGDGVTESSVTVGTDKAATVTVTNTYEEEEPPAPEPEVGLVSLSKVVVGLDEGESAGDHDFVFSWSAVAPEGVELGDVPAQGSVTVKGDAVPVVVSDADGTPVSFPAQTVVTFEETEPAQIEGYSFNAEVPVFAEGAGSVTVVKDETVNAVATNTYTKNTSPEPTDPNAPTGPKTPAKETPEPKKPTEKLAVTGATIGWLAAAAAALLLGGGVAVTTVRTKRLK</sequence>
<dbReference type="RefSeq" id="WP_154545243.1">
    <property type="nucleotide sequence ID" value="NZ_VULO01000008.1"/>
</dbReference>
<feature type="transmembrane region" description="Helical" evidence="5">
    <location>
        <begin position="1541"/>
        <end position="1562"/>
    </location>
</feature>
<dbReference type="EMBL" id="VULO01000008">
    <property type="protein sequence ID" value="MSS84671.1"/>
    <property type="molecule type" value="Genomic_DNA"/>
</dbReference>
<accession>A0A6N7W5J2</accession>
<protein>
    <submittedName>
        <fullName evidence="9">Uncharacterized protein</fullName>
    </submittedName>
</protein>
<keyword evidence="10" id="KW-1185">Reference proteome</keyword>
<dbReference type="GO" id="GO:0005975">
    <property type="term" value="P:carbohydrate metabolic process"/>
    <property type="evidence" value="ECO:0007669"/>
    <property type="project" value="UniProtKB-ARBA"/>
</dbReference>
<evidence type="ECO:0000256" key="4">
    <source>
        <dbReference type="SAM" id="MobiDB-lite"/>
    </source>
</evidence>
<feature type="domain" description="SpaA-like prealbumin fold" evidence="7">
    <location>
        <begin position="868"/>
        <end position="966"/>
    </location>
</feature>
<feature type="domain" description="DUF5979" evidence="8">
    <location>
        <begin position="1268"/>
        <end position="1371"/>
    </location>
</feature>
<evidence type="ECO:0000313" key="9">
    <source>
        <dbReference type="EMBL" id="MSS84671.1"/>
    </source>
</evidence>
<evidence type="ECO:0000313" key="10">
    <source>
        <dbReference type="Proteomes" id="UP000470875"/>
    </source>
</evidence>
<dbReference type="Gene3D" id="2.60.40.10">
    <property type="entry name" value="Immunoglobulins"/>
    <property type="match status" value="2"/>
</dbReference>
<dbReference type="SUPFAM" id="SSF117074">
    <property type="entry name" value="Hypothetical protein PA1324"/>
    <property type="match status" value="1"/>
</dbReference>
<evidence type="ECO:0000256" key="1">
    <source>
        <dbReference type="ARBA" id="ARBA00004613"/>
    </source>
</evidence>
<organism evidence="9 10">
    <name type="scientific">Scrofimicrobium canadense</name>
    <dbReference type="NCBI Taxonomy" id="2652290"/>
    <lineage>
        <taxon>Bacteria</taxon>
        <taxon>Bacillati</taxon>
        <taxon>Actinomycetota</taxon>
        <taxon>Actinomycetes</taxon>
        <taxon>Actinomycetales</taxon>
        <taxon>Actinomycetaceae</taxon>
        <taxon>Scrofimicrobium</taxon>
    </lineage>
</organism>
<keyword evidence="3" id="KW-0732">Signal</keyword>
<dbReference type="InterPro" id="IPR046022">
    <property type="entry name" value="DUF5979"/>
</dbReference>
<name>A0A6N7W5J2_9ACTO</name>
<dbReference type="Pfam" id="PF19407">
    <property type="entry name" value="DUF5979"/>
    <property type="match status" value="3"/>
</dbReference>
<feature type="domain" description="SD-repeat containing protein B" evidence="6">
    <location>
        <begin position="1100"/>
        <end position="1223"/>
    </location>
</feature>
<comment type="caution">
    <text evidence="9">The sequence shown here is derived from an EMBL/GenBank/DDBJ whole genome shotgun (WGS) entry which is preliminary data.</text>
</comment>
<proteinExistence type="predicted"/>
<dbReference type="GO" id="GO:0005576">
    <property type="term" value="C:extracellular region"/>
    <property type="evidence" value="ECO:0007669"/>
    <property type="project" value="UniProtKB-SubCell"/>
</dbReference>
<keyword evidence="5" id="KW-0812">Transmembrane</keyword>
<dbReference type="InterPro" id="IPR033764">
    <property type="entry name" value="Sdr_B"/>
</dbReference>
<keyword evidence="5" id="KW-1133">Transmembrane helix</keyword>
<reference evidence="9 10" key="1">
    <citation type="submission" date="2019-08" db="EMBL/GenBank/DDBJ databases">
        <title>In-depth cultivation of the pig gut microbiome towards novel bacterial diversity and tailored functional studies.</title>
        <authorList>
            <person name="Wylensek D."/>
            <person name="Hitch T.C.A."/>
            <person name="Clavel T."/>
        </authorList>
    </citation>
    <scope>NUCLEOTIDE SEQUENCE [LARGE SCALE GENOMIC DNA]</scope>
    <source>
        <strain evidence="9 10">WB03_NA08</strain>
    </source>
</reference>
<evidence type="ECO:0000259" key="7">
    <source>
        <dbReference type="Pfam" id="PF17802"/>
    </source>
</evidence>
<evidence type="ECO:0000256" key="5">
    <source>
        <dbReference type="SAM" id="Phobius"/>
    </source>
</evidence>